<protein>
    <submittedName>
        <fullName evidence="1">Uncharacterized protein</fullName>
    </submittedName>
</protein>
<dbReference type="Proteomes" id="UP001168821">
    <property type="component" value="Unassembled WGS sequence"/>
</dbReference>
<dbReference type="SUPFAM" id="SSF47095">
    <property type="entry name" value="HMG-box"/>
    <property type="match status" value="1"/>
</dbReference>
<reference evidence="1" key="1">
    <citation type="journal article" date="2023" name="G3 (Bethesda)">
        <title>Whole genome assemblies of Zophobas morio and Tenebrio molitor.</title>
        <authorList>
            <person name="Kaur S."/>
            <person name="Stinson S.A."/>
            <person name="diCenzo G.C."/>
        </authorList>
    </citation>
    <scope>NUCLEOTIDE SEQUENCE</scope>
    <source>
        <strain evidence="1">QUZm001</strain>
    </source>
</reference>
<gene>
    <name evidence="1" type="ORF">Zmor_009333</name>
</gene>
<keyword evidence="2" id="KW-1185">Reference proteome</keyword>
<dbReference type="InterPro" id="IPR036910">
    <property type="entry name" value="HMG_box_dom_sf"/>
</dbReference>
<organism evidence="1 2">
    <name type="scientific">Zophobas morio</name>
    <dbReference type="NCBI Taxonomy" id="2755281"/>
    <lineage>
        <taxon>Eukaryota</taxon>
        <taxon>Metazoa</taxon>
        <taxon>Ecdysozoa</taxon>
        <taxon>Arthropoda</taxon>
        <taxon>Hexapoda</taxon>
        <taxon>Insecta</taxon>
        <taxon>Pterygota</taxon>
        <taxon>Neoptera</taxon>
        <taxon>Endopterygota</taxon>
        <taxon>Coleoptera</taxon>
        <taxon>Polyphaga</taxon>
        <taxon>Cucujiformia</taxon>
        <taxon>Tenebrionidae</taxon>
        <taxon>Zophobas</taxon>
    </lineage>
</organism>
<proteinExistence type="predicted"/>
<dbReference type="AlphaFoldDB" id="A0AA38IP59"/>
<evidence type="ECO:0000313" key="2">
    <source>
        <dbReference type="Proteomes" id="UP001168821"/>
    </source>
</evidence>
<sequence length="105" mass="12344">MHNPAQELRKSLEDIGFVVHVCEKQDNFYTFPSLSHLLEISKAVNPSWEFLSQDERNNYFQDYEKEIKNHPKVIFETATKAEGKVRFPYEKLTVCALKPLKAREN</sequence>
<evidence type="ECO:0000313" key="1">
    <source>
        <dbReference type="EMBL" id="KAJ3657537.1"/>
    </source>
</evidence>
<accession>A0AA38IP59</accession>
<comment type="caution">
    <text evidence="1">The sequence shown here is derived from an EMBL/GenBank/DDBJ whole genome shotgun (WGS) entry which is preliminary data.</text>
</comment>
<name>A0AA38IP59_9CUCU</name>
<dbReference type="EMBL" id="JALNTZ010000003">
    <property type="protein sequence ID" value="KAJ3657537.1"/>
    <property type="molecule type" value="Genomic_DNA"/>
</dbReference>
<dbReference type="GO" id="GO:0005634">
    <property type="term" value="C:nucleus"/>
    <property type="evidence" value="ECO:0007669"/>
    <property type="project" value="UniProtKB-ARBA"/>
</dbReference>